<sequence length="30" mass="3377">MLTGELGRLCGESNYVSNVATAVILWRYIF</sequence>
<name>Q484Z9_COLP3</name>
<accession>Q484Z9</accession>
<proteinExistence type="predicted"/>
<dbReference type="EMBL" id="CP000083">
    <property type="protein sequence ID" value="AAZ27920.1"/>
    <property type="molecule type" value="Genomic_DNA"/>
</dbReference>
<dbReference type="AlphaFoldDB" id="Q484Z9"/>
<dbReference type="KEGG" id="cps:CPS_1628"/>
<gene>
    <name evidence="1" type="ordered locus">CPS_1628</name>
</gene>
<organism evidence="1 2">
    <name type="scientific">Colwellia psychrerythraea (strain 34H / ATCC BAA-681)</name>
    <name type="common">Vibrio psychroerythus</name>
    <dbReference type="NCBI Taxonomy" id="167879"/>
    <lineage>
        <taxon>Bacteria</taxon>
        <taxon>Pseudomonadati</taxon>
        <taxon>Pseudomonadota</taxon>
        <taxon>Gammaproteobacteria</taxon>
        <taxon>Alteromonadales</taxon>
        <taxon>Colwelliaceae</taxon>
        <taxon>Colwellia</taxon>
    </lineage>
</organism>
<protein>
    <submittedName>
        <fullName evidence="1">Uncharacterized protein</fullName>
    </submittedName>
</protein>
<dbReference type="HOGENOM" id="CLU_3402958_0_0_6"/>
<evidence type="ECO:0000313" key="1">
    <source>
        <dbReference type="EMBL" id="AAZ27920.1"/>
    </source>
</evidence>
<evidence type="ECO:0000313" key="2">
    <source>
        <dbReference type="Proteomes" id="UP000000547"/>
    </source>
</evidence>
<dbReference type="Proteomes" id="UP000000547">
    <property type="component" value="Chromosome"/>
</dbReference>
<reference evidence="1" key="1">
    <citation type="journal article" date="2005" name="Proc. Natl. Acad. Sci. U.S.A.">
        <title>The psychrophilic lifestyle as revealed by the genome sequence of Colwellia psychrerythraea 34H through genomic and proteomic analyses.</title>
        <authorList>
            <person name="Methe B.A."/>
            <person name="Nelson K.E."/>
            <person name="Deming J.W."/>
            <person name="Momen B."/>
            <person name="Melamud E."/>
            <person name="Zhang X."/>
            <person name="Moult J."/>
            <person name="Madupu R."/>
            <person name="Nelson W.C."/>
            <person name="Dodson R.J."/>
            <person name="Brinkac L.M."/>
            <person name="Daugherty S.C."/>
            <person name="Durkin A.S."/>
            <person name="DeBoy R.T."/>
            <person name="Kolonay J.F."/>
            <person name="Sullivan S.A."/>
            <person name="Zhou L."/>
            <person name="Davidsen T.M."/>
            <person name="Wu M."/>
            <person name="Huston A.L."/>
            <person name="Lewis M."/>
            <person name="Weaver B."/>
            <person name="Weidman J.F."/>
            <person name="Khouri H."/>
            <person name="Utterback T.R."/>
            <person name="Feldblyum T.V."/>
            <person name="Fraser C.M."/>
        </authorList>
    </citation>
    <scope>NUCLEOTIDE SEQUENCE [LARGE SCALE GENOMIC DNA]</scope>
    <source>
        <strain evidence="1">34H</strain>
    </source>
</reference>